<evidence type="ECO:0000256" key="1">
    <source>
        <dbReference type="SAM" id="MobiDB-lite"/>
    </source>
</evidence>
<keyword evidence="3" id="KW-1185">Reference proteome</keyword>
<organism evidence="2 3">
    <name type="scientific">Fragilariopsis cylindrus CCMP1102</name>
    <dbReference type="NCBI Taxonomy" id="635003"/>
    <lineage>
        <taxon>Eukaryota</taxon>
        <taxon>Sar</taxon>
        <taxon>Stramenopiles</taxon>
        <taxon>Ochrophyta</taxon>
        <taxon>Bacillariophyta</taxon>
        <taxon>Bacillariophyceae</taxon>
        <taxon>Bacillariophycidae</taxon>
        <taxon>Bacillariales</taxon>
        <taxon>Bacillariaceae</taxon>
        <taxon>Fragilariopsis</taxon>
    </lineage>
</organism>
<accession>A0A1E7ENF9</accession>
<dbReference type="AlphaFoldDB" id="A0A1E7ENF9"/>
<sequence length="715" mass="77820">MNNNNNLNNNLQTIREREGGGDDNDESKQLSSQSQQQNNNDDSVSHTTVVEESESCHDGIFDDEFNNSYSNSNSNNKSNENDPPNNNDSTTALQEQYNMMIHMTLELVRDMTIVKKNDNVITSYGMKGKLITRKNINGSMEIKLPGSNAILYHRQPEMVHKNLSPSDYEQAMDHLEQVRKLGFTIQCQQWNVPVIDEVCVPCLFDKPYCSSTTNPKNGISKSNKDGMNNSKTIASQEVINSKNREKAVAKKSKRSWFSSITRGSSSSSSSSPGSGGGGPQSSLVKDETSGKLKKKKKSTKTKFCDVCGNPVCSKHIIPSTGGQQFRMCVDCQFDFTQMFESTSSNKMTMKGSSKSKNNNASNGSNGSAGSLLDLDHIPQLKQTLDRLLTYYTRMALQLTFCVPNLCELANRLTVKERSNSQIQLGTGGVSFVGAALGVAGACAMLTPAGPALLLAAVATSASSAAIQGGHMAYSKGFDMSQKETNQLADRILGWHGLCLGILDALEQLRQTLLQQIFAITAAELEKNLLKNSNGTTIADNVTNEKKIKQQQKANALILKQVLNSRSHVNNNLSNKSTSGQSLEVLNTLALGSYHTTRHGLTGVGLSASFGASYSQMISTSIQTVPVVGAAFSVGCMAMDASNVASTLKKLQKPTAKAVALHEVEKSFSSQIPATIQYEVEALLGAINDLKERQEEIQRNQQQDLIEKELDELNFL</sequence>
<evidence type="ECO:0000313" key="2">
    <source>
        <dbReference type="EMBL" id="OEU07395.1"/>
    </source>
</evidence>
<feature type="compositionally biased region" description="Polar residues" evidence="1">
    <location>
        <begin position="214"/>
        <end position="241"/>
    </location>
</feature>
<feature type="compositionally biased region" description="Low complexity" evidence="1">
    <location>
        <begin position="1"/>
        <end position="11"/>
    </location>
</feature>
<dbReference type="Proteomes" id="UP000095751">
    <property type="component" value="Unassembled WGS sequence"/>
</dbReference>
<feature type="compositionally biased region" description="Low complexity" evidence="1">
    <location>
        <begin position="263"/>
        <end position="272"/>
    </location>
</feature>
<feature type="region of interest" description="Disordered" evidence="1">
    <location>
        <begin position="1"/>
        <end position="90"/>
    </location>
</feature>
<feature type="region of interest" description="Disordered" evidence="1">
    <location>
        <begin position="214"/>
        <end position="294"/>
    </location>
</feature>
<dbReference type="InParanoid" id="A0A1E7ENF9"/>
<evidence type="ECO:0000313" key="3">
    <source>
        <dbReference type="Proteomes" id="UP000095751"/>
    </source>
</evidence>
<dbReference type="PANTHER" id="PTHR42264">
    <property type="entry name" value="EPHRIN_REC_LIKE DOMAIN-CONTAINING PROTEIN"/>
    <property type="match status" value="1"/>
</dbReference>
<name>A0A1E7ENF9_9STRA</name>
<dbReference type="KEGG" id="fcy:FRACYDRAFT_251200"/>
<gene>
    <name evidence="2" type="ORF">FRACYDRAFT_251200</name>
</gene>
<feature type="compositionally biased region" description="Low complexity" evidence="1">
    <location>
        <begin position="66"/>
        <end position="89"/>
    </location>
</feature>
<feature type="compositionally biased region" description="Low complexity" evidence="1">
    <location>
        <begin position="31"/>
        <end position="42"/>
    </location>
</feature>
<dbReference type="OrthoDB" id="47821at2759"/>
<proteinExistence type="predicted"/>
<feature type="region of interest" description="Disordered" evidence="1">
    <location>
        <begin position="344"/>
        <end position="367"/>
    </location>
</feature>
<reference evidence="2 3" key="1">
    <citation type="submission" date="2016-09" db="EMBL/GenBank/DDBJ databases">
        <title>Extensive genetic diversity and differential bi-allelic expression allows diatom success in the polar Southern Ocean.</title>
        <authorList>
            <consortium name="DOE Joint Genome Institute"/>
            <person name="Mock T."/>
            <person name="Otillar R.P."/>
            <person name="Strauss J."/>
            <person name="Dupont C."/>
            <person name="Frickenhaus S."/>
            <person name="Maumus F."/>
            <person name="Mcmullan M."/>
            <person name="Sanges R."/>
            <person name="Schmutz J."/>
            <person name="Toseland A."/>
            <person name="Valas R."/>
            <person name="Veluchamy A."/>
            <person name="Ward B.J."/>
            <person name="Allen A."/>
            <person name="Barry K."/>
            <person name="Falciatore A."/>
            <person name="Ferrante M."/>
            <person name="Fortunato A.E."/>
            <person name="Gloeckner G."/>
            <person name="Gruber A."/>
            <person name="Hipkin R."/>
            <person name="Janech M."/>
            <person name="Kroth P."/>
            <person name="Leese F."/>
            <person name="Lindquist E."/>
            <person name="Lyon B.R."/>
            <person name="Martin J."/>
            <person name="Mayer C."/>
            <person name="Parker M."/>
            <person name="Quesneville H."/>
            <person name="Raymond J."/>
            <person name="Uhlig C."/>
            <person name="Valentin K.U."/>
            <person name="Worden A.Z."/>
            <person name="Armbrust E.V."/>
            <person name="Bowler C."/>
            <person name="Green B."/>
            <person name="Moulton V."/>
            <person name="Van Oosterhout C."/>
            <person name="Grigoriev I."/>
        </authorList>
    </citation>
    <scope>NUCLEOTIDE SEQUENCE [LARGE SCALE GENOMIC DNA]</scope>
    <source>
        <strain evidence="2 3">CCMP1102</strain>
    </source>
</reference>
<dbReference type="EMBL" id="KV784386">
    <property type="protein sequence ID" value="OEU07395.1"/>
    <property type="molecule type" value="Genomic_DNA"/>
</dbReference>
<protein>
    <submittedName>
        <fullName evidence="2">Uncharacterized protein</fullName>
    </submittedName>
</protein>